<dbReference type="InterPro" id="IPR002919">
    <property type="entry name" value="TIL_dom"/>
</dbReference>
<dbReference type="SUPFAM" id="SSF57567">
    <property type="entry name" value="Serine protease inhibitors"/>
    <property type="match status" value="1"/>
</dbReference>
<dbReference type="Proteomes" id="UP001642520">
    <property type="component" value="Unassembled WGS sequence"/>
</dbReference>
<comment type="similarity">
    <text evidence="2">Belongs to the serine protease inhibitor-like (TIL domain-containing) family.</text>
</comment>
<accession>A0ABP1P4Y6</accession>
<dbReference type="Gene3D" id="2.10.25.10">
    <property type="entry name" value="Laminin"/>
    <property type="match status" value="1"/>
</dbReference>
<dbReference type="PANTHER" id="PTHR23259:SF76">
    <property type="entry name" value="TIL DOMAIN-CONTAINING PROTEIN"/>
    <property type="match status" value="1"/>
</dbReference>
<dbReference type="EMBL" id="CAXAJV020001299">
    <property type="protein sequence ID" value="CAL7948343.1"/>
    <property type="molecule type" value="Genomic_DNA"/>
</dbReference>
<comment type="subcellular location">
    <subcellularLocation>
        <location evidence="1">Secreted</location>
    </subcellularLocation>
</comment>
<evidence type="ECO:0000256" key="3">
    <source>
        <dbReference type="ARBA" id="ARBA00022525"/>
    </source>
</evidence>
<dbReference type="InterPro" id="IPR051368">
    <property type="entry name" value="SerProtInhib-TIL_Domain"/>
</dbReference>
<name>A0ABP1P4Y6_XYLVO</name>
<evidence type="ECO:0000256" key="7">
    <source>
        <dbReference type="SAM" id="SignalP"/>
    </source>
</evidence>
<evidence type="ECO:0000256" key="1">
    <source>
        <dbReference type="ARBA" id="ARBA00004613"/>
    </source>
</evidence>
<dbReference type="Pfam" id="PF01826">
    <property type="entry name" value="TIL"/>
    <property type="match status" value="1"/>
</dbReference>
<gene>
    <name evidence="9" type="ORF">XYLVIOL_LOCUS8806</name>
</gene>
<keyword evidence="10" id="KW-1185">Reference proteome</keyword>
<keyword evidence="6" id="KW-1015">Disulfide bond</keyword>
<evidence type="ECO:0000256" key="4">
    <source>
        <dbReference type="ARBA" id="ARBA00022690"/>
    </source>
</evidence>
<dbReference type="InterPro" id="IPR036084">
    <property type="entry name" value="Ser_inhib-like_sf"/>
</dbReference>
<reference evidence="9 10" key="1">
    <citation type="submission" date="2024-08" db="EMBL/GenBank/DDBJ databases">
        <authorList>
            <person name="Will J Nash"/>
            <person name="Angela Man"/>
            <person name="Seanna McTaggart"/>
            <person name="Kendall Baker"/>
            <person name="Tom Barker"/>
            <person name="Leah Catchpole"/>
            <person name="Alex Durrant"/>
            <person name="Karim Gharbi"/>
            <person name="Naomi Irish"/>
            <person name="Gemy Kaithakottil"/>
            <person name="Debby Ku"/>
            <person name="Aaliyah Providence"/>
            <person name="Felix Shaw"/>
            <person name="David Swarbreck"/>
            <person name="Chris Watkins"/>
            <person name="Ann M. McCartney"/>
            <person name="Giulio Formenti"/>
            <person name="Alice Mouton"/>
            <person name="Noel Vella"/>
            <person name="Bjorn M von Reumont"/>
            <person name="Adriana Vella"/>
            <person name="Wilfried Haerty"/>
        </authorList>
    </citation>
    <scope>NUCLEOTIDE SEQUENCE [LARGE SCALE GENOMIC DNA]</scope>
</reference>
<feature type="chain" id="PRO_5046491873" description="TIL domain-containing protein" evidence="7">
    <location>
        <begin position="25"/>
        <end position="90"/>
    </location>
</feature>
<organism evidence="9 10">
    <name type="scientific">Xylocopa violacea</name>
    <name type="common">Violet carpenter bee</name>
    <name type="synonym">Apis violacea</name>
    <dbReference type="NCBI Taxonomy" id="135666"/>
    <lineage>
        <taxon>Eukaryota</taxon>
        <taxon>Metazoa</taxon>
        <taxon>Ecdysozoa</taxon>
        <taxon>Arthropoda</taxon>
        <taxon>Hexapoda</taxon>
        <taxon>Insecta</taxon>
        <taxon>Pterygota</taxon>
        <taxon>Neoptera</taxon>
        <taxon>Endopterygota</taxon>
        <taxon>Hymenoptera</taxon>
        <taxon>Apocrita</taxon>
        <taxon>Aculeata</taxon>
        <taxon>Apoidea</taxon>
        <taxon>Anthophila</taxon>
        <taxon>Apidae</taxon>
        <taxon>Xylocopa</taxon>
        <taxon>Xylocopa</taxon>
    </lineage>
</organism>
<dbReference type="PANTHER" id="PTHR23259">
    <property type="entry name" value="RIDDLE"/>
    <property type="match status" value="1"/>
</dbReference>
<evidence type="ECO:0000256" key="6">
    <source>
        <dbReference type="ARBA" id="ARBA00023157"/>
    </source>
</evidence>
<keyword evidence="5" id="KW-0722">Serine protease inhibitor</keyword>
<comment type="caution">
    <text evidence="9">The sequence shown here is derived from an EMBL/GenBank/DDBJ whole genome shotgun (WGS) entry which is preliminary data.</text>
</comment>
<proteinExistence type="inferred from homology"/>
<keyword evidence="3" id="KW-0964">Secreted</keyword>
<dbReference type="CDD" id="cd19941">
    <property type="entry name" value="TIL"/>
    <property type="match status" value="1"/>
</dbReference>
<evidence type="ECO:0000256" key="5">
    <source>
        <dbReference type="ARBA" id="ARBA00022900"/>
    </source>
</evidence>
<keyword evidence="4" id="KW-0646">Protease inhibitor</keyword>
<evidence type="ECO:0000256" key="2">
    <source>
        <dbReference type="ARBA" id="ARBA00007611"/>
    </source>
</evidence>
<evidence type="ECO:0000259" key="8">
    <source>
        <dbReference type="Pfam" id="PF01826"/>
    </source>
</evidence>
<sequence length="90" mass="9928">MSRLVEVLVVLAVMFVVFETETKAQDELKSVPSCPVNETWWSCGNLCEQKCSMPLRSCPAICITSGSCGCASDYFRNENTNKCVLPNDCP</sequence>
<keyword evidence="7" id="KW-0732">Signal</keyword>
<evidence type="ECO:0000313" key="10">
    <source>
        <dbReference type="Proteomes" id="UP001642520"/>
    </source>
</evidence>
<feature type="signal peptide" evidence="7">
    <location>
        <begin position="1"/>
        <end position="24"/>
    </location>
</feature>
<protein>
    <recommendedName>
        <fullName evidence="8">TIL domain-containing protein</fullName>
    </recommendedName>
</protein>
<feature type="domain" description="TIL" evidence="8">
    <location>
        <begin position="34"/>
        <end position="89"/>
    </location>
</feature>
<evidence type="ECO:0000313" key="9">
    <source>
        <dbReference type="EMBL" id="CAL7948343.1"/>
    </source>
</evidence>